<reference evidence="6 7" key="1">
    <citation type="journal article" date="2010" name="Proc. Natl. Acad. Sci. U.S.A.">
        <title>Insights into evolution of multicellular fungi from the assembled chromosomes of the mushroom Coprinopsis cinerea (Coprinus cinereus).</title>
        <authorList>
            <person name="Stajich J.E."/>
            <person name="Wilke S.K."/>
            <person name="Ahren D."/>
            <person name="Au C.H."/>
            <person name="Birren B.W."/>
            <person name="Borodovsky M."/>
            <person name="Burns C."/>
            <person name="Canback B."/>
            <person name="Casselton L.A."/>
            <person name="Cheng C.K."/>
            <person name="Deng J."/>
            <person name="Dietrich F.S."/>
            <person name="Fargo D.C."/>
            <person name="Farman M.L."/>
            <person name="Gathman A.C."/>
            <person name="Goldberg J."/>
            <person name="Guigo R."/>
            <person name="Hoegger P.J."/>
            <person name="Hooker J.B."/>
            <person name="Huggins A."/>
            <person name="James T.Y."/>
            <person name="Kamada T."/>
            <person name="Kilaru S."/>
            <person name="Kodira C."/>
            <person name="Kues U."/>
            <person name="Kupfer D."/>
            <person name="Kwan H.S."/>
            <person name="Lomsadze A."/>
            <person name="Li W."/>
            <person name="Lilly W.W."/>
            <person name="Ma L.J."/>
            <person name="Mackey A.J."/>
            <person name="Manning G."/>
            <person name="Martin F."/>
            <person name="Muraguchi H."/>
            <person name="Natvig D.O."/>
            <person name="Palmerini H."/>
            <person name="Ramesh M.A."/>
            <person name="Rehmeyer C.J."/>
            <person name="Roe B.A."/>
            <person name="Shenoy N."/>
            <person name="Stanke M."/>
            <person name="Ter-Hovhannisyan V."/>
            <person name="Tunlid A."/>
            <person name="Velagapudi R."/>
            <person name="Vision T.J."/>
            <person name="Zeng Q."/>
            <person name="Zolan M.E."/>
            <person name="Pukkila P.J."/>
        </authorList>
    </citation>
    <scope>NUCLEOTIDE SEQUENCE [LARGE SCALE GENOMIC DNA]</scope>
    <source>
        <strain evidence="7">Okayama-7 / 130 / ATCC MYA-4618 / FGSC 9003</strain>
    </source>
</reference>
<dbReference type="KEGG" id="cci:CC1G_02360"/>
<comment type="caution">
    <text evidence="6">The sequence shown here is derived from an EMBL/GenBank/DDBJ whole genome shotgun (WGS) entry which is preliminary data.</text>
</comment>
<evidence type="ECO:0000313" key="6">
    <source>
        <dbReference type="EMBL" id="EAU90973.1"/>
    </source>
</evidence>
<feature type="binding site" evidence="4">
    <location>
        <position position="31"/>
    </location>
    <ligand>
        <name>Mg(2+)</name>
        <dbReference type="ChEBI" id="CHEBI:18420"/>
    </ligand>
</feature>
<gene>
    <name evidence="6" type="ORF">CC1G_02360</name>
</gene>
<dbReference type="SMART" id="SM00178">
    <property type="entry name" value="SAR"/>
    <property type="match status" value="1"/>
</dbReference>
<keyword evidence="2 3" id="KW-0342">GTP-binding</keyword>
<dbReference type="InParanoid" id="A8N7V3"/>
<feature type="binding site" evidence="3">
    <location>
        <begin position="24"/>
        <end position="31"/>
    </location>
    <ligand>
        <name>GTP</name>
        <dbReference type="ChEBI" id="CHEBI:37565"/>
    </ligand>
</feature>
<feature type="binding site" evidence="3">
    <location>
        <begin position="143"/>
        <end position="146"/>
    </location>
    <ligand>
        <name>GTP</name>
        <dbReference type="ChEBI" id="CHEBI:37565"/>
    </ligand>
</feature>
<dbReference type="Proteomes" id="UP000001861">
    <property type="component" value="Unassembled WGS sequence"/>
</dbReference>
<proteinExistence type="predicted"/>
<dbReference type="STRING" id="240176.A8N7V3"/>
<keyword evidence="1 3" id="KW-0547">Nucleotide-binding</keyword>
<dbReference type="OrthoDB" id="427186at2759"/>
<dbReference type="GeneID" id="6007362"/>
<dbReference type="Pfam" id="PF00025">
    <property type="entry name" value="Arf"/>
    <property type="match status" value="1"/>
</dbReference>
<dbReference type="Gene3D" id="3.40.50.300">
    <property type="entry name" value="P-loop containing nucleotide triphosphate hydrolases"/>
    <property type="match status" value="1"/>
</dbReference>
<dbReference type="VEuPathDB" id="FungiDB:CC1G_02360"/>
<evidence type="ECO:0000256" key="1">
    <source>
        <dbReference type="ARBA" id="ARBA00022741"/>
    </source>
</evidence>
<name>A8N7V3_COPC7</name>
<dbReference type="PANTHER" id="PTHR11711">
    <property type="entry name" value="ADP RIBOSYLATION FACTOR-RELATED"/>
    <property type="match status" value="1"/>
</dbReference>
<dbReference type="InterPro" id="IPR006689">
    <property type="entry name" value="Small_GTPase_ARF/SAR"/>
</dbReference>
<feature type="binding site" evidence="3">
    <location>
        <position position="79"/>
    </location>
    <ligand>
        <name>GTP</name>
        <dbReference type="ChEBI" id="CHEBI:37565"/>
    </ligand>
</feature>
<dbReference type="SMART" id="SM00177">
    <property type="entry name" value="ARF"/>
    <property type="match status" value="1"/>
</dbReference>
<dbReference type="AlphaFoldDB" id="A8N7V3"/>
<evidence type="ECO:0000256" key="4">
    <source>
        <dbReference type="PIRSR" id="PIRSR606689-2"/>
    </source>
</evidence>
<organism evidence="6 7">
    <name type="scientific">Coprinopsis cinerea (strain Okayama-7 / 130 / ATCC MYA-4618 / FGSC 9003)</name>
    <name type="common">Inky cap fungus</name>
    <name type="synonym">Hormographiella aspergillata</name>
    <dbReference type="NCBI Taxonomy" id="240176"/>
    <lineage>
        <taxon>Eukaryota</taxon>
        <taxon>Fungi</taxon>
        <taxon>Dikarya</taxon>
        <taxon>Basidiomycota</taxon>
        <taxon>Agaricomycotina</taxon>
        <taxon>Agaricomycetes</taxon>
        <taxon>Agaricomycetidae</taxon>
        <taxon>Agaricales</taxon>
        <taxon>Agaricineae</taxon>
        <taxon>Psathyrellaceae</taxon>
        <taxon>Coprinopsis</taxon>
    </lineage>
</organism>
<evidence type="ECO:0000256" key="2">
    <source>
        <dbReference type="ARBA" id="ARBA00023134"/>
    </source>
</evidence>
<dbReference type="SUPFAM" id="SSF52540">
    <property type="entry name" value="P-loop containing nucleoside triphosphate hydrolases"/>
    <property type="match status" value="1"/>
</dbReference>
<dbReference type="InterPro" id="IPR024156">
    <property type="entry name" value="Small_GTPase_ARF"/>
</dbReference>
<dbReference type="GO" id="GO:0005525">
    <property type="term" value="F:GTP binding"/>
    <property type="evidence" value="ECO:0007669"/>
    <property type="project" value="UniProtKB-KW"/>
</dbReference>
<dbReference type="GO" id="GO:0046872">
    <property type="term" value="F:metal ion binding"/>
    <property type="evidence" value="ECO:0007669"/>
    <property type="project" value="UniProtKB-KW"/>
</dbReference>
<dbReference type="OMA" id="HVTMTYF"/>
<evidence type="ECO:0000256" key="5">
    <source>
        <dbReference type="SAM" id="MobiDB-lite"/>
    </source>
</evidence>
<feature type="region of interest" description="Disordered" evidence="5">
    <location>
        <begin position="205"/>
        <end position="224"/>
    </location>
</feature>
<dbReference type="eggNOG" id="KOG0070">
    <property type="taxonomic scope" value="Eukaryota"/>
</dbReference>
<sequence>MSIRNLLERFFPSNVGEHKVVISGTDWAGKTTLLYYLKRGEIIQTIPTIGFNIEHLTLSTSSNQKLDLELWDLGSGCGGFRMARMMLRHIAYTAKAIIWVVDSTDTPEMMAESAETLLIALEDAEEMKNLKTERHLPVLILANKSDLPNAMPLDDIRKVFRHATAGRIASIYRTSLPVVTKSVTGLQEAIDWLALALDIASSSPKTGGPAPKVELPPNPRQPSALSKRLETWLHQTEVDSPPDEFISQFKSYSLPSWDHYTHIRIAYLLLMAHGRQKGKDMVFSGLENYIANNSKTNVRGFHFTMTYFWIQIVHFGIRNMPPQLLDHPLETDTTANVRYPSSADFFRFLFINPHLVDGSLWTDYYSKEVMMSPEAKSSMVLPDKKPLPSLVIRDAIASFGTGS</sequence>
<dbReference type="EMBL" id="AACS02000003">
    <property type="protein sequence ID" value="EAU90973.1"/>
    <property type="molecule type" value="Genomic_DNA"/>
</dbReference>
<evidence type="ECO:0000256" key="3">
    <source>
        <dbReference type="PIRSR" id="PIRSR606689-1"/>
    </source>
</evidence>
<dbReference type="PROSITE" id="PS51417">
    <property type="entry name" value="ARF"/>
    <property type="match status" value="1"/>
</dbReference>
<keyword evidence="4" id="KW-0460">Magnesium</keyword>
<dbReference type="RefSeq" id="XP_001830909.1">
    <property type="nucleotide sequence ID" value="XM_001830857.2"/>
</dbReference>
<evidence type="ECO:0000313" key="7">
    <source>
        <dbReference type="Proteomes" id="UP000001861"/>
    </source>
</evidence>
<dbReference type="InterPro" id="IPR027417">
    <property type="entry name" value="P-loop_NTPase"/>
</dbReference>
<keyword evidence="7" id="KW-1185">Reference proteome</keyword>
<dbReference type="GO" id="GO:0003924">
    <property type="term" value="F:GTPase activity"/>
    <property type="evidence" value="ECO:0007669"/>
    <property type="project" value="InterPro"/>
</dbReference>
<protein>
    <submittedName>
        <fullName evidence="6">ADP-ribosylation factor</fullName>
    </submittedName>
</protein>
<accession>A8N7V3</accession>
<feature type="binding site" evidence="4">
    <location>
        <position position="48"/>
    </location>
    <ligand>
        <name>Mg(2+)</name>
        <dbReference type="ChEBI" id="CHEBI:18420"/>
    </ligand>
</feature>
<keyword evidence="4" id="KW-0479">Metal-binding</keyword>